<proteinExistence type="predicted"/>
<gene>
    <name evidence="2" type="ORF">FEE95_00165</name>
</gene>
<keyword evidence="1" id="KW-0732">Signal</keyword>
<name>A0A5S3PUL3_9FLAO</name>
<dbReference type="Proteomes" id="UP000310314">
    <property type="component" value="Unassembled WGS sequence"/>
</dbReference>
<organism evidence="2 3">
    <name type="scientific">Maribacter algarum</name>
    <name type="common">ex Zhang et al. 2020</name>
    <dbReference type="NCBI Taxonomy" id="2578118"/>
    <lineage>
        <taxon>Bacteria</taxon>
        <taxon>Pseudomonadati</taxon>
        <taxon>Bacteroidota</taxon>
        <taxon>Flavobacteriia</taxon>
        <taxon>Flavobacteriales</taxon>
        <taxon>Flavobacteriaceae</taxon>
        <taxon>Maribacter</taxon>
    </lineage>
</organism>
<evidence type="ECO:0000313" key="3">
    <source>
        <dbReference type="Proteomes" id="UP000310314"/>
    </source>
</evidence>
<accession>A0A5S3PUL3</accession>
<feature type="signal peptide" evidence="1">
    <location>
        <begin position="1"/>
        <end position="24"/>
    </location>
</feature>
<keyword evidence="3" id="KW-1185">Reference proteome</keyword>
<sequence length="195" mass="23011">MLKVSKYCSYVVAFTMLLVLQVPAQQQEGTVTLSQAEALKMYDKEQKMKVWLKNLVEPGVVVTDEKMIFSEEAQKLIRDSAYRSAVYKDVYTFIDVKESLSTLDLQKAYWQMIHMYPENKETILRYIYAYDKLVPTDEIVTAAFYTYAFFDPNITSIIDGKPNVYRPDIFEDYLRRTKEIVGYIKYFREENKKTK</sequence>
<comment type="caution">
    <text evidence="2">The sequence shown here is derived from an EMBL/GenBank/DDBJ whole genome shotgun (WGS) entry which is preliminary data.</text>
</comment>
<evidence type="ECO:0000256" key="1">
    <source>
        <dbReference type="SAM" id="SignalP"/>
    </source>
</evidence>
<dbReference type="OrthoDB" id="1442428at2"/>
<dbReference type="EMBL" id="VATY01000001">
    <property type="protein sequence ID" value="TMM57882.1"/>
    <property type="molecule type" value="Genomic_DNA"/>
</dbReference>
<dbReference type="AlphaFoldDB" id="A0A5S3PUL3"/>
<evidence type="ECO:0000313" key="2">
    <source>
        <dbReference type="EMBL" id="TMM57882.1"/>
    </source>
</evidence>
<dbReference type="RefSeq" id="WP_138655814.1">
    <property type="nucleotide sequence ID" value="NZ_VATY01000001.1"/>
</dbReference>
<feature type="chain" id="PRO_5024326930" evidence="1">
    <location>
        <begin position="25"/>
        <end position="195"/>
    </location>
</feature>
<reference evidence="2 3" key="1">
    <citation type="submission" date="2019-05" db="EMBL/GenBank/DDBJ databases">
        <authorList>
            <person name="Zhang J.-Y."/>
            <person name="Feg X."/>
            <person name="Du Z.-J."/>
        </authorList>
    </citation>
    <scope>NUCLEOTIDE SEQUENCE [LARGE SCALE GENOMIC DNA]</scope>
    <source>
        <strain evidence="2 3">RZ26</strain>
    </source>
</reference>
<protein>
    <submittedName>
        <fullName evidence="2">Uncharacterized protein</fullName>
    </submittedName>
</protein>